<keyword evidence="2" id="KW-0677">Repeat</keyword>
<dbReference type="InterPro" id="IPR051219">
    <property type="entry name" value="Heterochromatin_chromo-domain"/>
</dbReference>
<evidence type="ECO:0000313" key="7">
    <source>
        <dbReference type="RefSeq" id="XP_030754966.1"/>
    </source>
</evidence>
<dbReference type="InterPro" id="IPR008251">
    <property type="entry name" value="Chromo_shadow_dom"/>
</dbReference>
<evidence type="ECO:0000256" key="1">
    <source>
        <dbReference type="ARBA" id="ARBA00004123"/>
    </source>
</evidence>
<dbReference type="PANTHER" id="PTHR22812">
    <property type="entry name" value="CHROMOBOX PROTEIN"/>
    <property type="match status" value="1"/>
</dbReference>
<dbReference type="FunFam" id="2.40.50.40:FF:000031">
    <property type="entry name" value="Heterochromatin protein 1"/>
    <property type="match status" value="2"/>
</dbReference>
<dbReference type="PROSITE" id="PS50013">
    <property type="entry name" value="CHROMO_2"/>
    <property type="match status" value="4"/>
</dbReference>
<protein>
    <submittedName>
        <fullName evidence="7">Chromobox protein homolog 5-like</fullName>
    </submittedName>
</protein>
<dbReference type="AlphaFoldDB" id="A0A6J2XV93"/>
<feature type="domain" description="Chromo" evidence="5">
    <location>
        <begin position="198"/>
        <end position="256"/>
    </location>
</feature>
<gene>
    <name evidence="7" type="primary">LOC115881564</name>
</gene>
<dbReference type="InParanoid" id="A0A6J2XV93"/>
<dbReference type="InterPro" id="IPR017984">
    <property type="entry name" value="Chromo_dom_subgr"/>
</dbReference>
<evidence type="ECO:0000256" key="4">
    <source>
        <dbReference type="SAM" id="MobiDB-lite"/>
    </source>
</evidence>
<dbReference type="PRINTS" id="PR00504">
    <property type="entry name" value="CHROMODOMAIN"/>
</dbReference>
<dbReference type="InterPro" id="IPR023779">
    <property type="entry name" value="Chromodomain_CS"/>
</dbReference>
<feature type="compositionally biased region" description="Basic and acidic residues" evidence="4">
    <location>
        <begin position="275"/>
        <end position="285"/>
    </location>
</feature>
<feature type="domain" description="Chromo" evidence="5">
    <location>
        <begin position="22"/>
        <end position="81"/>
    </location>
</feature>
<dbReference type="Gene3D" id="2.40.50.40">
    <property type="match status" value="4"/>
</dbReference>
<evidence type="ECO:0000256" key="3">
    <source>
        <dbReference type="ARBA" id="ARBA00023242"/>
    </source>
</evidence>
<accession>A0A6J2XV93</accession>
<feature type="region of interest" description="Disordered" evidence="4">
    <location>
        <begin position="167"/>
        <end position="195"/>
    </location>
</feature>
<dbReference type="InterPro" id="IPR000953">
    <property type="entry name" value="Chromo/chromo_shadow_dom"/>
</dbReference>
<dbReference type="SMART" id="SM00300">
    <property type="entry name" value="ChSh"/>
    <property type="match status" value="2"/>
</dbReference>
<dbReference type="InterPro" id="IPR023780">
    <property type="entry name" value="Chromo_domain"/>
</dbReference>
<evidence type="ECO:0000259" key="5">
    <source>
        <dbReference type="PROSITE" id="PS50013"/>
    </source>
</evidence>
<dbReference type="PROSITE" id="PS00598">
    <property type="entry name" value="CHROMO_1"/>
    <property type="match status" value="2"/>
</dbReference>
<keyword evidence="3" id="KW-0539">Nucleus</keyword>
<comment type="subcellular location">
    <subcellularLocation>
        <location evidence="1">Nucleus</location>
    </subcellularLocation>
</comment>
<dbReference type="CDD" id="cd00034">
    <property type="entry name" value="CSD"/>
    <property type="match status" value="1"/>
</dbReference>
<dbReference type="KEGG" id="soy:115881564"/>
<feature type="domain" description="Chromo" evidence="5">
    <location>
        <begin position="289"/>
        <end position="347"/>
    </location>
</feature>
<dbReference type="OrthoDB" id="433924at2759"/>
<dbReference type="Pfam" id="PF01393">
    <property type="entry name" value="Chromo_shadow"/>
    <property type="match status" value="2"/>
</dbReference>
<dbReference type="Pfam" id="PF00385">
    <property type="entry name" value="Chromo"/>
    <property type="match status" value="2"/>
</dbReference>
<dbReference type="SUPFAM" id="SSF54160">
    <property type="entry name" value="Chromo domain-like"/>
    <property type="match status" value="4"/>
</dbReference>
<keyword evidence="6" id="KW-1185">Reference proteome</keyword>
<name>A0A6J2XV93_SITOR</name>
<proteinExistence type="predicted"/>
<feature type="domain" description="Chromo" evidence="5">
    <location>
        <begin position="112"/>
        <end position="170"/>
    </location>
</feature>
<feature type="region of interest" description="Disordered" evidence="4">
    <location>
        <begin position="73"/>
        <end position="117"/>
    </location>
</feature>
<dbReference type="InterPro" id="IPR016197">
    <property type="entry name" value="Chromo-like_dom_sf"/>
</dbReference>
<feature type="compositionally biased region" description="Basic and acidic residues" evidence="4">
    <location>
        <begin position="73"/>
        <end position="113"/>
    </location>
</feature>
<evidence type="ECO:0000256" key="2">
    <source>
        <dbReference type="ARBA" id="ARBA00022737"/>
    </source>
</evidence>
<dbReference type="GeneID" id="115881564"/>
<dbReference type="GO" id="GO:0000792">
    <property type="term" value="C:heterochromatin"/>
    <property type="evidence" value="ECO:0007669"/>
    <property type="project" value="UniProtKB-ARBA"/>
</dbReference>
<evidence type="ECO:0000313" key="6">
    <source>
        <dbReference type="Proteomes" id="UP000504635"/>
    </source>
</evidence>
<sequence>MSKRSSPVPPPAEPVVPAPEEYVVEKIIDSRINDHGIKEYYLKWIGYDDKDNTWEPEENLDCPGLIAAYEAEKAKKPKEPEAKRKQSSESETKVTKRRKTDEKKSLGFDRGLEPDTIIGATDSPGQLMFLMKWHGTDEADLVPAKQANIKCPQVVIKFYEGRLKWHPPPQNRIENKENKMTSKKTSSSPDSEEPTEEYVVEKIIDCRIKNGVKEYLLKWIGYDDKDNTWEPESNLDCPSLIKAFETDRATKEAERNKKRKSTSTPTPESKPVKKGKVEEKKLHGFDRGLEPEKIIGATDSSGPLMFLMKWVGTDEADLVPAKQANVKCPQVVIKFYEERLSWTSPNIGSEEKN</sequence>
<reference evidence="7" key="1">
    <citation type="submission" date="2025-08" db="UniProtKB">
        <authorList>
            <consortium name="RefSeq"/>
        </authorList>
    </citation>
    <scope>IDENTIFICATION</scope>
    <source>
        <tissue evidence="7">Gonads</tissue>
    </source>
</reference>
<feature type="region of interest" description="Disordered" evidence="4">
    <location>
        <begin position="247"/>
        <end position="285"/>
    </location>
</feature>
<organism evidence="6 7">
    <name type="scientific">Sitophilus oryzae</name>
    <name type="common">Rice weevil</name>
    <name type="synonym">Curculio oryzae</name>
    <dbReference type="NCBI Taxonomy" id="7048"/>
    <lineage>
        <taxon>Eukaryota</taxon>
        <taxon>Metazoa</taxon>
        <taxon>Ecdysozoa</taxon>
        <taxon>Arthropoda</taxon>
        <taxon>Hexapoda</taxon>
        <taxon>Insecta</taxon>
        <taxon>Pterygota</taxon>
        <taxon>Neoptera</taxon>
        <taxon>Endopterygota</taxon>
        <taxon>Coleoptera</taxon>
        <taxon>Polyphaga</taxon>
        <taxon>Cucujiformia</taxon>
        <taxon>Curculionidae</taxon>
        <taxon>Dryophthorinae</taxon>
        <taxon>Sitophilus</taxon>
    </lineage>
</organism>
<dbReference type="Proteomes" id="UP000504635">
    <property type="component" value="Unplaced"/>
</dbReference>
<dbReference type="RefSeq" id="XP_030754966.1">
    <property type="nucleotide sequence ID" value="XM_030899106.1"/>
</dbReference>
<dbReference type="GO" id="GO:0005634">
    <property type="term" value="C:nucleus"/>
    <property type="evidence" value="ECO:0007669"/>
    <property type="project" value="UniProtKB-SubCell"/>
</dbReference>
<dbReference type="SMART" id="SM00298">
    <property type="entry name" value="CHROMO"/>
    <property type="match status" value="4"/>
</dbReference>